<evidence type="ECO:0000313" key="1">
    <source>
        <dbReference type="EMBL" id="KAG8560884.1"/>
    </source>
</evidence>
<comment type="caution">
    <text evidence="1">The sequence shown here is derived from an EMBL/GenBank/DDBJ whole genome shotgun (WGS) entry which is preliminary data.</text>
</comment>
<proteinExistence type="predicted"/>
<name>A0AAV7AH85_ENGPU</name>
<dbReference type="Proteomes" id="UP000824782">
    <property type="component" value="Unassembled WGS sequence"/>
</dbReference>
<sequence>MQAVLGFFFGQNIFKNTTAKSLSSVTKNYLFHVFLFHLGPLSNVSSHHTCNSPQSDILHMQTFIKCVYQSHFSQIFSRLSCLLLEAPPPPPQ</sequence>
<organism evidence="1 2">
    <name type="scientific">Engystomops pustulosus</name>
    <name type="common">Tungara frog</name>
    <name type="synonym">Physalaemus pustulosus</name>
    <dbReference type="NCBI Taxonomy" id="76066"/>
    <lineage>
        <taxon>Eukaryota</taxon>
        <taxon>Metazoa</taxon>
        <taxon>Chordata</taxon>
        <taxon>Craniata</taxon>
        <taxon>Vertebrata</taxon>
        <taxon>Euteleostomi</taxon>
        <taxon>Amphibia</taxon>
        <taxon>Batrachia</taxon>
        <taxon>Anura</taxon>
        <taxon>Neobatrachia</taxon>
        <taxon>Hyloidea</taxon>
        <taxon>Leptodactylidae</taxon>
        <taxon>Leiuperinae</taxon>
        <taxon>Engystomops</taxon>
    </lineage>
</organism>
<evidence type="ECO:0000313" key="2">
    <source>
        <dbReference type="Proteomes" id="UP000824782"/>
    </source>
</evidence>
<dbReference type="EMBL" id="WNYA01000007">
    <property type="protein sequence ID" value="KAG8560884.1"/>
    <property type="molecule type" value="Genomic_DNA"/>
</dbReference>
<accession>A0AAV7AH85</accession>
<dbReference type="AlphaFoldDB" id="A0AAV7AH85"/>
<keyword evidence="2" id="KW-1185">Reference proteome</keyword>
<gene>
    <name evidence="1" type="ORF">GDO81_015175</name>
</gene>
<protein>
    <submittedName>
        <fullName evidence="1">Uncharacterized protein</fullName>
    </submittedName>
</protein>
<reference evidence="1" key="1">
    <citation type="thesis" date="2020" institute="ProQuest LLC" country="789 East Eisenhower Parkway, Ann Arbor, MI, USA">
        <title>Comparative Genomics and Chromosome Evolution.</title>
        <authorList>
            <person name="Mudd A.B."/>
        </authorList>
    </citation>
    <scope>NUCLEOTIDE SEQUENCE</scope>
    <source>
        <strain evidence="1">237g6f4</strain>
        <tissue evidence="1">Blood</tissue>
    </source>
</reference>